<gene>
    <name evidence="3" type="ORF">HK099_002894</name>
</gene>
<evidence type="ECO:0000256" key="1">
    <source>
        <dbReference type="SAM" id="Coils"/>
    </source>
</evidence>
<reference evidence="3" key="1">
    <citation type="submission" date="2020-05" db="EMBL/GenBank/DDBJ databases">
        <title>Phylogenomic resolution of chytrid fungi.</title>
        <authorList>
            <person name="Stajich J.E."/>
            <person name="Amses K."/>
            <person name="Simmons R."/>
            <person name="Seto K."/>
            <person name="Myers J."/>
            <person name="Bonds A."/>
            <person name="Quandt C.A."/>
            <person name="Barry K."/>
            <person name="Liu P."/>
            <person name="Grigoriev I."/>
            <person name="Longcore J.E."/>
            <person name="James T.Y."/>
        </authorList>
    </citation>
    <scope>NUCLEOTIDE SEQUENCE</scope>
    <source>
        <strain evidence="3">JEL0476</strain>
    </source>
</reference>
<feature type="compositionally biased region" description="Basic and acidic residues" evidence="2">
    <location>
        <begin position="193"/>
        <end position="208"/>
    </location>
</feature>
<comment type="caution">
    <text evidence="3">The sequence shown here is derived from an EMBL/GenBank/DDBJ whole genome shotgun (WGS) entry which is preliminary data.</text>
</comment>
<accession>A0AAD5UC47</accession>
<keyword evidence="4" id="KW-1185">Reference proteome</keyword>
<feature type="coiled-coil region" evidence="1">
    <location>
        <begin position="923"/>
        <end position="960"/>
    </location>
</feature>
<evidence type="ECO:0000313" key="4">
    <source>
        <dbReference type="Proteomes" id="UP001211065"/>
    </source>
</evidence>
<feature type="coiled-coil region" evidence="1">
    <location>
        <begin position="1113"/>
        <end position="1147"/>
    </location>
</feature>
<dbReference type="Proteomes" id="UP001211065">
    <property type="component" value="Unassembled WGS sequence"/>
</dbReference>
<name>A0AAD5UC47_9FUNG</name>
<keyword evidence="1" id="KW-0175">Coiled coil</keyword>
<dbReference type="AlphaFoldDB" id="A0AAD5UC47"/>
<sequence length="1197" mass="137058">MEIAEKHFQEENSLYEDRDRMNLSLSDNTFNENTDVEEVKKDLTYSQIPESISNKPVAKPVIYKSSHSIVASDIKNNLPETDSFFPNIKETVNFYENNISDDQRQKNFDDVNIQNTTNFKEKISSSSQCHENIINDNQHISDQTTPSKTKFNLSKSLENFKANEELKKSYKSIREEEVKKIPNLKKKNHNRRTSSDEESKKTFATKEKRKDLEDNVIEKFVEKWKMATPEMPAPKLKRETFTGARSISNQEEVLQMKKKISLTGSDRTRVKSETNLKVVDAISNNSGLSNYIRSNSMETVIKEDNNSLKNSSNDYDEFYNDDEYKKRMLTTRQKNFSRELFHSPKTKNIAEDNGMSKNLKKSKKNIPNEKIIIKNLMLKKEEIEKKLRKTLAHSRQTTSSFKKYNSKNVYEVREKNSNADSNQNENNIKNFEIKKKKSKVEKISKTHQNLSSRSKILSEYATAAYASNNVNSEKQGHNVEMHKGHVPTAENTSTDYVFENNVKFPNQLKNAIKLIPLNTNCENQNPNISSSKFQSQYHQNYAISLFNNPSDMTADSNNYYSSFNGNTEALAAIPIKHDSKNPIEQNFFCNDTGNFLQICNSKYQNETAGRSKKSVDTGNPNVRNVQYIPLQEKRDLNVYNVTGTFSSGDQVQKAHYKISNKQDVQLEVTDVNHTKQNYDPTIFCNSQLATYNCNDIRCNVGHSNEILTGDNLSSKLSLVQENGTDFVVEDNNCKANSSCCTFPTRYNTFGTYEKPVEVIVQNRNPQSSNGLKTIEDNLKILSKDLQIASEVKATVDLENIQLKKEVTLLKKKLLNSVNKINVLQQRQLNVPPPTTATRSISFPLGTSKIPTSVQANLNLRYQFKQKLEIERVKYDCLVQENRNLAGRIKTLEFQLAKKGISVDQKSHKTNEVLYWKNKFKDSEKEIFKTKEYLNAKLKQLEKETRNNQKLQKKIQNISTHYTHIPPSSFNEQQINNVLVDNEFDFMDEASVRNSSVTNNEMRSKTSLNSNDFAKSIFPYSDPKNNSNPAGTFSKFKSECFQLEGNLDTDNEFLVMQDYLAPGSTVNHTQAPSEELKAGENPAVTISNHAKHHNHGVAIVRLRTGGPDNDVSQLNKLRANTEETEELIFKLQREAKNLINNCSNFNSNENPAESVINNEKYNLTPEELERMRLAKVQVEYDVWIGGRPDGKVLEINNS</sequence>
<feature type="compositionally biased region" description="Basic residues" evidence="2">
    <location>
        <begin position="182"/>
        <end position="192"/>
    </location>
</feature>
<proteinExistence type="predicted"/>
<evidence type="ECO:0000256" key="2">
    <source>
        <dbReference type="SAM" id="MobiDB-lite"/>
    </source>
</evidence>
<dbReference type="EMBL" id="JADGJW010000002">
    <property type="protein sequence ID" value="KAJ3228389.1"/>
    <property type="molecule type" value="Genomic_DNA"/>
</dbReference>
<evidence type="ECO:0000313" key="3">
    <source>
        <dbReference type="EMBL" id="KAJ3228389.1"/>
    </source>
</evidence>
<protein>
    <submittedName>
        <fullName evidence="3">Uncharacterized protein</fullName>
    </submittedName>
</protein>
<feature type="region of interest" description="Disordered" evidence="2">
    <location>
        <begin position="180"/>
        <end position="208"/>
    </location>
</feature>
<organism evidence="3 4">
    <name type="scientific">Clydaea vesicula</name>
    <dbReference type="NCBI Taxonomy" id="447962"/>
    <lineage>
        <taxon>Eukaryota</taxon>
        <taxon>Fungi</taxon>
        <taxon>Fungi incertae sedis</taxon>
        <taxon>Chytridiomycota</taxon>
        <taxon>Chytridiomycota incertae sedis</taxon>
        <taxon>Chytridiomycetes</taxon>
        <taxon>Lobulomycetales</taxon>
        <taxon>Lobulomycetaceae</taxon>
        <taxon>Clydaea</taxon>
    </lineage>
</organism>